<keyword evidence="3" id="KW-0812">Transmembrane</keyword>
<evidence type="ECO:0000256" key="3">
    <source>
        <dbReference type="SAM" id="Phobius"/>
    </source>
</evidence>
<dbReference type="GO" id="GO:0033617">
    <property type="term" value="P:mitochondrial respiratory chain complex IV assembly"/>
    <property type="evidence" value="ECO:0007669"/>
    <property type="project" value="TreeGrafter"/>
</dbReference>
<proteinExistence type="inferred from homology"/>
<dbReference type="PANTHER" id="PTHR12151:SF1">
    <property type="entry name" value="PROTEIN SCO1 HOMOLOG 2, MITOCHONDRIAL"/>
    <property type="match status" value="1"/>
</dbReference>
<dbReference type="GO" id="GO:0005739">
    <property type="term" value="C:mitochondrion"/>
    <property type="evidence" value="ECO:0007669"/>
    <property type="project" value="GOC"/>
</dbReference>
<evidence type="ECO:0000313" key="4">
    <source>
        <dbReference type="EMBL" id="CAD1826359.1"/>
    </source>
</evidence>
<evidence type="ECO:0000256" key="1">
    <source>
        <dbReference type="ARBA" id="ARBA00010996"/>
    </source>
</evidence>
<reference evidence="4" key="1">
    <citation type="submission" date="2020-07" db="EMBL/GenBank/DDBJ databases">
        <authorList>
            <person name="Lin J."/>
        </authorList>
    </citation>
    <scope>NUCLEOTIDE SEQUENCE</scope>
</reference>
<gene>
    <name evidence="4" type="ORF">CB5_LOCUS9570</name>
</gene>
<accession>A0A6V7P689</accession>
<dbReference type="AlphaFoldDB" id="A0A6V7P689"/>
<dbReference type="FunFam" id="3.40.30.10:FF:000013">
    <property type="entry name" value="Blast:Protein SCO1 homolog, mitochondrial"/>
    <property type="match status" value="1"/>
</dbReference>
<dbReference type="PANTHER" id="PTHR12151">
    <property type="entry name" value="ELECTRON TRANSPORT PROTIN SCO1/SENC FAMILY MEMBER"/>
    <property type="match status" value="1"/>
</dbReference>
<dbReference type="SUPFAM" id="SSF52833">
    <property type="entry name" value="Thioredoxin-like"/>
    <property type="match status" value="1"/>
</dbReference>
<name>A0A6V7P689_ANACO</name>
<dbReference type="InterPro" id="IPR036249">
    <property type="entry name" value="Thioredoxin-like_sf"/>
</dbReference>
<dbReference type="EMBL" id="LR862145">
    <property type="protein sequence ID" value="CAD1826359.1"/>
    <property type="molecule type" value="Genomic_DNA"/>
</dbReference>
<comment type="similarity">
    <text evidence="1">Belongs to the SCO1/2 family.</text>
</comment>
<keyword evidence="2" id="KW-0186">Copper</keyword>
<dbReference type="GO" id="GO:0046872">
    <property type="term" value="F:metal ion binding"/>
    <property type="evidence" value="ECO:0007669"/>
    <property type="project" value="UniProtKB-KW"/>
</dbReference>
<protein>
    <recommendedName>
        <fullName evidence="5">Protein SCO1 homolog 2, mitochondrial</fullName>
    </recommendedName>
</protein>
<feature type="transmembrane region" description="Helical" evidence="3">
    <location>
        <begin position="65"/>
        <end position="86"/>
    </location>
</feature>
<evidence type="ECO:0008006" key="5">
    <source>
        <dbReference type="Google" id="ProtNLM"/>
    </source>
</evidence>
<keyword evidence="2" id="KW-0479">Metal-binding</keyword>
<dbReference type="Pfam" id="PF02630">
    <property type="entry name" value="SCO1-SenC"/>
    <property type="match status" value="1"/>
</dbReference>
<keyword evidence="3" id="KW-0472">Membrane</keyword>
<sequence length="295" mass="33771">MLNSRLVALSLRHGLSASSWVPRPTRSYPLRSFVSRGYSNGTRRRDHNLARQLSDDNELSNSQSWMYYVIPTALLVLAGAATFIHYNDEKRVISQGLILIKARYYYCKTKYKQACYRGPFKLYDTEGNLVTESDLRGNWTLMYFGYTSCPDVGPEEVQKMANGINILESKYNIKITPIFITIDPQCDSPAQLKAYLQEFDSRIKGLTGPIDAVRQIAQEYRVFFKKVDEIGQDYLVECSHNMYLLDPNLDTVRCFGVEYDASQLSDAIMAEIARMLTVKREGNRTGDQQKTLQET</sequence>
<feature type="binding site" evidence="2">
    <location>
        <position position="149"/>
    </location>
    <ligand>
        <name>Cu cation</name>
        <dbReference type="ChEBI" id="CHEBI:23378"/>
    </ligand>
</feature>
<evidence type="ECO:0000256" key="2">
    <source>
        <dbReference type="PIRSR" id="PIRSR603782-1"/>
    </source>
</evidence>
<dbReference type="InterPro" id="IPR003782">
    <property type="entry name" value="SCO1/SenC"/>
</dbReference>
<dbReference type="Gene3D" id="3.40.30.10">
    <property type="entry name" value="Glutaredoxin"/>
    <property type="match status" value="1"/>
</dbReference>
<organism evidence="4">
    <name type="scientific">Ananas comosus var. bracteatus</name>
    <name type="common">red pineapple</name>
    <dbReference type="NCBI Taxonomy" id="296719"/>
    <lineage>
        <taxon>Eukaryota</taxon>
        <taxon>Viridiplantae</taxon>
        <taxon>Streptophyta</taxon>
        <taxon>Embryophyta</taxon>
        <taxon>Tracheophyta</taxon>
        <taxon>Spermatophyta</taxon>
        <taxon>Magnoliopsida</taxon>
        <taxon>Liliopsida</taxon>
        <taxon>Poales</taxon>
        <taxon>Bromeliaceae</taxon>
        <taxon>Bromelioideae</taxon>
        <taxon>Ananas</taxon>
    </lineage>
</organism>
<keyword evidence="3" id="KW-1133">Transmembrane helix</keyword>
<dbReference type="CDD" id="cd02968">
    <property type="entry name" value="SCO"/>
    <property type="match status" value="1"/>
</dbReference>